<dbReference type="Pfam" id="PF02894">
    <property type="entry name" value="GFO_IDH_MocA_C"/>
    <property type="match status" value="1"/>
</dbReference>
<protein>
    <submittedName>
        <fullName evidence="3">Dehydrogenase</fullName>
    </submittedName>
</protein>
<dbReference type="RefSeq" id="WP_259099869.1">
    <property type="nucleotide sequence ID" value="NZ_CP130454.1"/>
</dbReference>
<keyword evidence="4" id="KW-1185">Reference proteome</keyword>
<dbReference type="InterPro" id="IPR000683">
    <property type="entry name" value="Gfo/Idh/MocA-like_OxRdtase_N"/>
</dbReference>
<dbReference type="Gene3D" id="3.30.360.10">
    <property type="entry name" value="Dihydrodipicolinate Reductase, domain 2"/>
    <property type="match status" value="1"/>
</dbReference>
<name>A0ABT2ERE1_9BACT</name>
<dbReference type="InterPro" id="IPR052515">
    <property type="entry name" value="Gfo/Idh/MocA_Oxidoreductase"/>
</dbReference>
<feature type="domain" description="Gfo/Idh/MocA-like oxidoreductase N-terminal" evidence="1">
    <location>
        <begin position="45"/>
        <end position="161"/>
    </location>
</feature>
<dbReference type="PANTHER" id="PTHR43249:SF1">
    <property type="entry name" value="D-GLUCOSIDE 3-DEHYDROGENASE"/>
    <property type="match status" value="1"/>
</dbReference>
<reference evidence="3 4" key="1">
    <citation type="submission" date="2022-08" db="EMBL/GenBank/DDBJ databases">
        <title>Bacterial and archaeal communities from various locations to study Microbial Dark Matter (Phase II).</title>
        <authorList>
            <person name="Stepanauskas R."/>
        </authorList>
    </citation>
    <scope>NUCLEOTIDE SEQUENCE [LARGE SCALE GENOMIC DNA]</scope>
    <source>
        <strain evidence="3 4">PD1</strain>
    </source>
</reference>
<dbReference type="EMBL" id="JANUCP010000005">
    <property type="protein sequence ID" value="MCS3920502.1"/>
    <property type="molecule type" value="Genomic_DNA"/>
</dbReference>
<dbReference type="InterPro" id="IPR036291">
    <property type="entry name" value="NAD(P)-bd_dom_sf"/>
</dbReference>
<organism evidence="3 4">
    <name type="scientific">Candidatus Fervidibacter sacchari</name>
    <dbReference type="NCBI Taxonomy" id="1448929"/>
    <lineage>
        <taxon>Bacteria</taxon>
        <taxon>Candidatus Fervidibacterota</taxon>
        <taxon>Candidatus Fervidibacter</taxon>
    </lineage>
</organism>
<dbReference type="Gene3D" id="3.40.50.720">
    <property type="entry name" value="NAD(P)-binding Rossmann-like Domain"/>
    <property type="match status" value="1"/>
</dbReference>
<evidence type="ECO:0000313" key="4">
    <source>
        <dbReference type="Proteomes" id="UP001204798"/>
    </source>
</evidence>
<feature type="domain" description="Gfo/Idh/MocA-like oxidoreductase C-terminal" evidence="2">
    <location>
        <begin position="189"/>
        <end position="385"/>
    </location>
</feature>
<evidence type="ECO:0000313" key="3">
    <source>
        <dbReference type="EMBL" id="MCS3920502.1"/>
    </source>
</evidence>
<accession>A0ABT2ERE1</accession>
<dbReference type="SUPFAM" id="SSF55347">
    <property type="entry name" value="Glyceraldehyde-3-phosphate dehydrogenase-like, C-terminal domain"/>
    <property type="match status" value="1"/>
</dbReference>
<comment type="caution">
    <text evidence="3">The sequence shown here is derived from an EMBL/GenBank/DDBJ whole genome shotgun (WGS) entry which is preliminary data.</text>
</comment>
<dbReference type="PANTHER" id="PTHR43249">
    <property type="entry name" value="UDP-N-ACETYL-2-AMINO-2-DEOXY-D-GLUCURONATE OXIDASE"/>
    <property type="match status" value="1"/>
</dbReference>
<evidence type="ECO:0000259" key="1">
    <source>
        <dbReference type="Pfam" id="PF01408"/>
    </source>
</evidence>
<dbReference type="Pfam" id="PF01408">
    <property type="entry name" value="GFO_IDH_MocA"/>
    <property type="match status" value="1"/>
</dbReference>
<dbReference type="SUPFAM" id="SSF51735">
    <property type="entry name" value="NAD(P)-binding Rossmann-fold domains"/>
    <property type="match status" value="1"/>
</dbReference>
<proteinExistence type="predicted"/>
<evidence type="ECO:0000259" key="2">
    <source>
        <dbReference type="Pfam" id="PF02894"/>
    </source>
</evidence>
<dbReference type="Proteomes" id="UP001204798">
    <property type="component" value="Unassembled WGS sequence"/>
</dbReference>
<sequence length="407" mass="45005">MFPQAFNQILSSRVLCRHELFGSCITILAERENAFGKKEATAMALKWGIVGVAGIGTSHAKALQGMEGVELYAACDVVPEALDKFCEQFNIPHRFTDYNEFLKSDVEVVSICTPHFLHAEQAIAALEAGKHVLCEKPLSISVSEADAMVAAAKKAKVKAGVVFQHRLDPPIQAVKKVIPELGELVRGLYQGHYFRTMTYYRQGKWRGTWWGEGGGVLINQAIHDLDALVFLLGLPNKVTARLSKWGHDEIEVEDMATAVFEWENGAHFAVHISSVASAVPQRLEITGNNATVIQEGNSVRLGRYTTPLRQFLKESTEVWGSPKAVWEDVPVDTSIPHRHADAVRQFAQAILEDKEPPVSFEEGAKSMELVNAMILSHFTNSPVPIPVDRSAYDALLAELKQGVKRLR</sequence>
<dbReference type="InterPro" id="IPR004104">
    <property type="entry name" value="Gfo/Idh/MocA-like_OxRdtase_C"/>
</dbReference>
<gene>
    <name evidence="3" type="ORF">M2350_002931</name>
</gene>